<evidence type="ECO:0000259" key="7">
    <source>
        <dbReference type="Pfam" id="PF24064"/>
    </source>
</evidence>
<evidence type="ECO:0000256" key="5">
    <source>
        <dbReference type="RuleBase" id="RU368069"/>
    </source>
</evidence>
<accession>A0A420I3E2</accession>
<dbReference type="GO" id="GO:0034198">
    <property type="term" value="P:cellular response to amino acid starvation"/>
    <property type="evidence" value="ECO:0007669"/>
    <property type="project" value="TreeGrafter"/>
</dbReference>
<evidence type="ECO:0000256" key="1">
    <source>
        <dbReference type="ARBA" id="ARBA00010546"/>
    </source>
</evidence>
<dbReference type="GO" id="GO:1904262">
    <property type="term" value="P:negative regulation of TORC1 signaling"/>
    <property type="evidence" value="ECO:0007669"/>
    <property type="project" value="TreeGrafter"/>
</dbReference>
<feature type="compositionally biased region" description="Basic and acidic residues" evidence="6">
    <location>
        <begin position="534"/>
        <end position="544"/>
    </location>
</feature>
<reference evidence="8 9" key="1">
    <citation type="journal article" date="2018" name="BMC Genomics">
        <title>Comparative genome analyses reveal sequence features reflecting distinct modes of host-adaptation between dicot and monocot powdery mildew.</title>
        <authorList>
            <person name="Wu Y."/>
            <person name="Ma X."/>
            <person name="Pan Z."/>
            <person name="Kale S.D."/>
            <person name="Song Y."/>
            <person name="King H."/>
            <person name="Zhang Q."/>
            <person name="Presley C."/>
            <person name="Deng X."/>
            <person name="Wei C.I."/>
            <person name="Xiao S."/>
        </authorList>
    </citation>
    <scope>NUCLEOTIDE SEQUENCE [LARGE SCALE GENOMIC DNA]</scope>
    <source>
        <strain evidence="8">UCSC1</strain>
    </source>
</reference>
<evidence type="ECO:0000256" key="6">
    <source>
        <dbReference type="SAM" id="MobiDB-lite"/>
    </source>
</evidence>
<dbReference type="EMBL" id="MCBR01013367">
    <property type="protein sequence ID" value="RKF64205.1"/>
    <property type="molecule type" value="Genomic_DNA"/>
</dbReference>
<comment type="caution">
    <text evidence="8">The sequence shown here is derived from an EMBL/GenBank/DDBJ whole genome shotgun (WGS) entry which is preliminary data.</text>
</comment>
<sequence>MSSGLVAIALTIRSRDGPRFVFHYPAQPSSGVSQEDLLYGTDLDFTKIDTDPEDSDESDFDDELLYSFNRINTNQDDNGDKDINPVNFIRDKGLDEHYDTQSGIHVVPWERLFEFSTTDLESLLTPSRTYHRKKFEITLDSLCFLSYPIHVRKDGTWTKKKPQQEKKEKKSEFTFEATQSDNPFNRNQMEFNRSEDYDEGGMTMFNAVFILDVPRHDLKQKAEEMYEQVAKKFNWALIRAQANSCYVWNESELILTMKEKAREDRRPMSWLWREILLKSTLACAMRDIYNSISCNKIATVHLGPGFDISLQIPIPSFLISLPTSRERAMLGLVVTTAIPLTDEDGDYEQPQLNKNFALLLLEDETKLISELQADNNELSAALVECIRLCKPTLSFAQIARMNSTEVSSLLTLASYMVVYRRAIVIPPLHSRNVYIVSPNCDNRKLLKASAVWKDTFPFAPSLVSFLATLSATPRLYKTLAPSRDHRPIYMKMLEWLVRGGWVTQLRTFSWIQVWPEIQYEVDYKLRAEAIEKQKTDEKKSHDCANIESSDDSDSDRNLSVHSAPLTTEEAAERARLERLEAKRIERAAEEIATFTKLPVPLATMKPSLNNSPHLEAFPAPYIIKDPRKMSYTESLYVSAIGKRFTDPRAKDYWPRLIKFFNGAEALEGICLHESIKRKEIWDILLNYQEYLLVCRYW</sequence>
<dbReference type="Pfam" id="PF03666">
    <property type="entry name" value="NPR3"/>
    <property type="match status" value="1"/>
</dbReference>
<dbReference type="PANTHER" id="PTHR13153">
    <property type="entry name" value="CGTHBA PROTEIN -14 GENE PROTEIN"/>
    <property type="match status" value="1"/>
</dbReference>
<dbReference type="InterPro" id="IPR056603">
    <property type="entry name" value="HTH_NPRL3"/>
</dbReference>
<comment type="function">
    <text evidence="3 5">Mediates inactivation of the TORC1 complex in response to amino acid starvation. Required for meiotic nuclear division.</text>
</comment>
<dbReference type="GO" id="GO:0010508">
    <property type="term" value="P:positive regulation of autophagy"/>
    <property type="evidence" value="ECO:0007669"/>
    <property type="project" value="TreeGrafter"/>
</dbReference>
<dbReference type="Proteomes" id="UP000285405">
    <property type="component" value="Unassembled WGS sequence"/>
</dbReference>
<gene>
    <name evidence="8" type="ORF">GcC1_133012</name>
</gene>
<keyword evidence="5" id="KW-0469">Meiosis</keyword>
<dbReference type="OrthoDB" id="18648at2759"/>
<organism evidence="8 9">
    <name type="scientific">Golovinomyces cichoracearum</name>
    <dbReference type="NCBI Taxonomy" id="62708"/>
    <lineage>
        <taxon>Eukaryota</taxon>
        <taxon>Fungi</taxon>
        <taxon>Dikarya</taxon>
        <taxon>Ascomycota</taxon>
        <taxon>Pezizomycotina</taxon>
        <taxon>Leotiomycetes</taxon>
        <taxon>Erysiphales</taxon>
        <taxon>Erysiphaceae</taxon>
        <taxon>Golovinomyces</taxon>
    </lineage>
</organism>
<dbReference type="PANTHER" id="PTHR13153:SF5">
    <property type="entry name" value="GATOR COMPLEX PROTEIN NPRL3"/>
    <property type="match status" value="1"/>
</dbReference>
<dbReference type="GO" id="GO:0051321">
    <property type="term" value="P:meiotic cell cycle"/>
    <property type="evidence" value="ECO:0007669"/>
    <property type="project" value="UniProtKB-UniRule"/>
</dbReference>
<comment type="subcellular location">
    <subcellularLocation>
        <location evidence="5">Vacuole membrane</location>
        <topology evidence="5">Peripheral membrane protein</topology>
    </subcellularLocation>
</comment>
<evidence type="ECO:0000256" key="4">
    <source>
        <dbReference type="ARBA" id="ARBA00030028"/>
    </source>
</evidence>
<proteinExistence type="inferred from homology"/>
<evidence type="ECO:0000313" key="9">
    <source>
        <dbReference type="Proteomes" id="UP000285405"/>
    </source>
</evidence>
<dbReference type="GO" id="GO:1990130">
    <property type="term" value="C:GATOR1 complex"/>
    <property type="evidence" value="ECO:0007669"/>
    <property type="project" value="TreeGrafter"/>
</dbReference>
<dbReference type="GO" id="GO:0005774">
    <property type="term" value="C:vacuolar membrane"/>
    <property type="evidence" value="ECO:0007669"/>
    <property type="project" value="UniProtKB-SubCell"/>
</dbReference>
<feature type="domain" description="GATOR1 complex protein NPRL3 C-terminal HTH" evidence="7">
    <location>
        <begin position="631"/>
        <end position="691"/>
    </location>
</feature>
<dbReference type="GO" id="GO:0038202">
    <property type="term" value="P:TORC1 signaling"/>
    <property type="evidence" value="ECO:0007669"/>
    <property type="project" value="TreeGrafter"/>
</dbReference>
<protein>
    <recommendedName>
        <fullName evidence="2 5">Nitrogen permease regulator 3</fullName>
    </recommendedName>
    <alternativeName>
        <fullName evidence="4 5">Required for meiotic nuclear division protein 11</fullName>
    </alternativeName>
</protein>
<comment type="similarity">
    <text evidence="1 5">Belongs to the NPR3 family.</text>
</comment>
<evidence type="ECO:0000256" key="3">
    <source>
        <dbReference type="ARBA" id="ARBA00025376"/>
    </source>
</evidence>
<name>A0A420I3E2_9PEZI</name>
<dbReference type="Pfam" id="PF24064">
    <property type="entry name" value="HTH_NPRL3"/>
    <property type="match status" value="1"/>
</dbReference>
<dbReference type="InterPro" id="IPR005365">
    <property type="entry name" value="Npr3"/>
</dbReference>
<evidence type="ECO:0000313" key="8">
    <source>
        <dbReference type="EMBL" id="RKF64205.1"/>
    </source>
</evidence>
<evidence type="ECO:0000256" key="2">
    <source>
        <dbReference type="ARBA" id="ARBA00017880"/>
    </source>
</evidence>
<feature type="region of interest" description="Disordered" evidence="6">
    <location>
        <begin position="534"/>
        <end position="571"/>
    </location>
</feature>
<dbReference type="AlphaFoldDB" id="A0A420I3E2"/>
<keyword evidence="5" id="KW-0732">Signal</keyword>